<comment type="caution">
    <text evidence="2">The sequence shown here is derived from an EMBL/GenBank/DDBJ whole genome shotgun (WGS) entry which is preliminary data.</text>
</comment>
<organism evidence="2 3">
    <name type="scientific">Orchesella dallaii</name>
    <dbReference type="NCBI Taxonomy" id="48710"/>
    <lineage>
        <taxon>Eukaryota</taxon>
        <taxon>Metazoa</taxon>
        <taxon>Ecdysozoa</taxon>
        <taxon>Arthropoda</taxon>
        <taxon>Hexapoda</taxon>
        <taxon>Collembola</taxon>
        <taxon>Entomobryomorpha</taxon>
        <taxon>Entomobryoidea</taxon>
        <taxon>Orchesellidae</taxon>
        <taxon>Orchesellinae</taxon>
        <taxon>Orchesella</taxon>
    </lineage>
</organism>
<evidence type="ECO:0000313" key="2">
    <source>
        <dbReference type="EMBL" id="CAL8139804.1"/>
    </source>
</evidence>
<evidence type="ECO:0000256" key="1">
    <source>
        <dbReference type="SAM" id="MobiDB-lite"/>
    </source>
</evidence>
<dbReference type="Proteomes" id="UP001642540">
    <property type="component" value="Unassembled WGS sequence"/>
</dbReference>
<sequence length="168" mass="19036">MEGRPSQKINPVLRAVSVGALPSVPFDGIVCCYEYLGYEGSEKQVKACNIPSSEVFLEVCQLTAENRPRMRDNPHVLQHYDRIINHIRLIIILYIIFSSSTNLVQDHRKKSCGNESSSRRKKSKRKHDHVIETSDIFYIPTSSVSKSFEGKVRTGKSVQIEEPGGRVF</sequence>
<name>A0ABP1RZJ5_9HEXA</name>
<keyword evidence="3" id="KW-1185">Reference proteome</keyword>
<reference evidence="2 3" key="1">
    <citation type="submission" date="2024-08" db="EMBL/GenBank/DDBJ databases">
        <authorList>
            <person name="Cucini C."/>
            <person name="Frati F."/>
        </authorList>
    </citation>
    <scope>NUCLEOTIDE SEQUENCE [LARGE SCALE GENOMIC DNA]</scope>
</reference>
<dbReference type="EMBL" id="CAXLJM020000130">
    <property type="protein sequence ID" value="CAL8139804.1"/>
    <property type="molecule type" value="Genomic_DNA"/>
</dbReference>
<accession>A0ABP1RZJ5</accession>
<feature type="region of interest" description="Disordered" evidence="1">
    <location>
        <begin position="108"/>
        <end position="128"/>
    </location>
</feature>
<protein>
    <submittedName>
        <fullName evidence="2">Uncharacterized protein</fullName>
    </submittedName>
</protein>
<gene>
    <name evidence="2" type="ORF">ODALV1_LOCUS28003</name>
</gene>
<feature type="compositionally biased region" description="Basic residues" evidence="1">
    <location>
        <begin position="119"/>
        <end position="128"/>
    </location>
</feature>
<evidence type="ECO:0000313" key="3">
    <source>
        <dbReference type="Proteomes" id="UP001642540"/>
    </source>
</evidence>
<proteinExistence type="predicted"/>